<dbReference type="Proteomes" id="UP000815677">
    <property type="component" value="Unassembled WGS sequence"/>
</dbReference>
<dbReference type="InterPro" id="IPR002034">
    <property type="entry name" value="AIPM/Hcit_synth_CS"/>
</dbReference>
<feature type="domain" description="Pyruvate carboxyltransferase" evidence="2">
    <location>
        <begin position="132"/>
        <end position="278"/>
    </location>
</feature>
<sequence length="345" mass="37387">MAQNFVCVLSMPPPKARILQQKTTEFSFLGWFDRRIRRGLHRAHNACRLGPVILTHVRCTMEDAKAAVETGVDGVNLVIGTSSFLRTFSHGIKDTSAIAARASAVIEYLQTQRCTRTGKPLEIRFSSEDAFRSELDDILALYRAVNAVGNGIQRVGVADTVGCATPRRVYDVVRTVRETVGQECGIEIHLHNDTGMGASWSPPVLLRSHSAAAIANAYTAIEAGATHIDTTVLGIGERNGITSLGGLIACLYASSPEQAAALKNRYDLTLLPQLERLVSQAVGVAVPWMNPVTSPYAFVHKPGPYDAFEGVVAQPESAHLFRQADFGIVETEHAAMQRLPVEIAV</sequence>
<dbReference type="EMBL" id="DF846796">
    <property type="protein sequence ID" value="GAT50995.1"/>
    <property type="molecule type" value="Genomic_DNA"/>
</dbReference>
<dbReference type="Gene3D" id="3.20.20.70">
    <property type="entry name" value="Aldolase class I"/>
    <property type="match status" value="1"/>
</dbReference>
<keyword evidence="1" id="KW-0808">Transferase</keyword>
<accession>A0ABQ0LIT8</accession>
<proteinExistence type="predicted"/>
<dbReference type="PROSITE" id="PS00816">
    <property type="entry name" value="AIPM_HOMOCIT_SYNTH_2"/>
    <property type="match status" value="1"/>
</dbReference>
<dbReference type="Pfam" id="PF00682">
    <property type="entry name" value="HMGL-like"/>
    <property type="match status" value="2"/>
</dbReference>
<evidence type="ECO:0000313" key="4">
    <source>
        <dbReference type="Proteomes" id="UP000815677"/>
    </source>
</evidence>
<dbReference type="SUPFAM" id="SSF51569">
    <property type="entry name" value="Aldolase"/>
    <property type="match status" value="1"/>
</dbReference>
<protein>
    <recommendedName>
        <fullName evidence="2">Pyruvate carboxyltransferase domain-containing protein</fullName>
    </recommendedName>
</protein>
<organism evidence="3 4">
    <name type="scientific">Mycena chlorophos</name>
    <name type="common">Agaric fungus</name>
    <name type="synonym">Agaricus chlorophos</name>
    <dbReference type="NCBI Taxonomy" id="658473"/>
    <lineage>
        <taxon>Eukaryota</taxon>
        <taxon>Fungi</taxon>
        <taxon>Dikarya</taxon>
        <taxon>Basidiomycota</taxon>
        <taxon>Agaricomycotina</taxon>
        <taxon>Agaricomycetes</taxon>
        <taxon>Agaricomycetidae</taxon>
        <taxon>Agaricales</taxon>
        <taxon>Marasmiineae</taxon>
        <taxon>Mycenaceae</taxon>
        <taxon>Mycena</taxon>
    </lineage>
</organism>
<evidence type="ECO:0000259" key="2">
    <source>
        <dbReference type="PROSITE" id="PS50991"/>
    </source>
</evidence>
<name>A0ABQ0LIT8_MYCCL</name>
<evidence type="ECO:0000256" key="1">
    <source>
        <dbReference type="ARBA" id="ARBA00022679"/>
    </source>
</evidence>
<keyword evidence="4" id="KW-1185">Reference proteome</keyword>
<dbReference type="PROSITE" id="PS50991">
    <property type="entry name" value="PYR_CT"/>
    <property type="match status" value="1"/>
</dbReference>
<dbReference type="InterPro" id="IPR050073">
    <property type="entry name" value="2-IPM_HCS-like"/>
</dbReference>
<dbReference type="PANTHER" id="PTHR10277:SF48">
    <property type="entry name" value="HOMOCITRATE SYNTHASE, CYTOSOLIC ISOZYME-RELATED"/>
    <property type="match status" value="1"/>
</dbReference>
<reference evidence="3" key="1">
    <citation type="submission" date="2014-09" db="EMBL/GenBank/DDBJ databases">
        <title>Genome sequence of the luminous mushroom Mycena chlorophos for searching fungal bioluminescence genes.</title>
        <authorList>
            <person name="Tanaka Y."/>
            <person name="Kasuga D."/>
            <person name="Oba Y."/>
            <person name="Hase S."/>
            <person name="Sato K."/>
            <person name="Oba Y."/>
            <person name="Sakakibara Y."/>
        </authorList>
    </citation>
    <scope>NUCLEOTIDE SEQUENCE</scope>
</reference>
<dbReference type="InterPro" id="IPR000891">
    <property type="entry name" value="PYR_CT"/>
</dbReference>
<evidence type="ECO:0000313" key="3">
    <source>
        <dbReference type="EMBL" id="GAT50995.1"/>
    </source>
</evidence>
<gene>
    <name evidence="3" type="ORF">MCHLO_08177</name>
</gene>
<dbReference type="InterPro" id="IPR013785">
    <property type="entry name" value="Aldolase_TIM"/>
</dbReference>
<dbReference type="PANTHER" id="PTHR10277">
    <property type="entry name" value="HOMOCITRATE SYNTHASE-RELATED"/>
    <property type="match status" value="1"/>
</dbReference>